<dbReference type="WBParaSite" id="Csp11.Scaffold629.g11013.t1">
    <property type="protein sequence ID" value="Csp11.Scaffold629.g11013.t1"/>
    <property type="gene ID" value="Csp11.Scaffold629.g11013"/>
</dbReference>
<name>A0A1I7TRD9_9PELO</name>
<keyword evidence="1" id="KW-1185">Reference proteome</keyword>
<accession>A0A1I7TRD9</accession>
<sequence>MDPFKPLLCSSIHPVTPFPCFSLRTIIVNCDSTVKKEGNVIRYLSSTSSKVCRIVTILLSAARETTVHFYGRCFN</sequence>
<reference evidence="2" key="1">
    <citation type="submission" date="2016-11" db="UniProtKB">
        <authorList>
            <consortium name="WormBaseParasite"/>
        </authorList>
    </citation>
    <scope>IDENTIFICATION</scope>
</reference>
<dbReference type="Proteomes" id="UP000095282">
    <property type="component" value="Unplaced"/>
</dbReference>
<proteinExistence type="predicted"/>
<organism evidence="1 2">
    <name type="scientific">Caenorhabditis tropicalis</name>
    <dbReference type="NCBI Taxonomy" id="1561998"/>
    <lineage>
        <taxon>Eukaryota</taxon>
        <taxon>Metazoa</taxon>
        <taxon>Ecdysozoa</taxon>
        <taxon>Nematoda</taxon>
        <taxon>Chromadorea</taxon>
        <taxon>Rhabditida</taxon>
        <taxon>Rhabditina</taxon>
        <taxon>Rhabditomorpha</taxon>
        <taxon>Rhabditoidea</taxon>
        <taxon>Rhabditidae</taxon>
        <taxon>Peloderinae</taxon>
        <taxon>Caenorhabditis</taxon>
    </lineage>
</organism>
<evidence type="ECO:0000313" key="2">
    <source>
        <dbReference type="WBParaSite" id="Csp11.Scaffold629.g11013.t1"/>
    </source>
</evidence>
<dbReference type="AlphaFoldDB" id="A0A1I7TRD9"/>
<evidence type="ECO:0000313" key="1">
    <source>
        <dbReference type="Proteomes" id="UP000095282"/>
    </source>
</evidence>
<protein>
    <submittedName>
        <fullName evidence="2">Ovule protein</fullName>
    </submittedName>
</protein>